<dbReference type="OrthoDB" id="262547at2759"/>
<dbReference type="PANTHER" id="PTHR34144:SF8">
    <property type="entry name" value="GLYCOSYLTRANSFERASE FAMILY 69 PROTEIN"/>
    <property type="match status" value="1"/>
</dbReference>
<gene>
    <name evidence="2" type="ORF">K505DRAFT_330743</name>
</gene>
<dbReference type="AlphaFoldDB" id="A0A6A6WP49"/>
<evidence type="ECO:0000256" key="1">
    <source>
        <dbReference type="SAM" id="Phobius"/>
    </source>
</evidence>
<reference evidence="2" key="1">
    <citation type="journal article" date="2020" name="Stud. Mycol.">
        <title>101 Dothideomycetes genomes: a test case for predicting lifestyles and emergence of pathogens.</title>
        <authorList>
            <person name="Haridas S."/>
            <person name="Albert R."/>
            <person name="Binder M."/>
            <person name="Bloem J."/>
            <person name="Labutti K."/>
            <person name="Salamov A."/>
            <person name="Andreopoulos B."/>
            <person name="Baker S."/>
            <person name="Barry K."/>
            <person name="Bills G."/>
            <person name="Bluhm B."/>
            <person name="Cannon C."/>
            <person name="Castanera R."/>
            <person name="Culley D."/>
            <person name="Daum C."/>
            <person name="Ezra D."/>
            <person name="Gonzalez J."/>
            <person name="Henrissat B."/>
            <person name="Kuo A."/>
            <person name="Liang C."/>
            <person name="Lipzen A."/>
            <person name="Lutzoni F."/>
            <person name="Magnuson J."/>
            <person name="Mondo S."/>
            <person name="Nolan M."/>
            <person name="Ohm R."/>
            <person name="Pangilinan J."/>
            <person name="Park H.-J."/>
            <person name="Ramirez L."/>
            <person name="Alfaro M."/>
            <person name="Sun H."/>
            <person name="Tritt A."/>
            <person name="Yoshinaga Y."/>
            <person name="Zwiers L.-H."/>
            <person name="Turgeon B."/>
            <person name="Goodwin S."/>
            <person name="Spatafora J."/>
            <person name="Crous P."/>
            <person name="Grigoriev I."/>
        </authorList>
    </citation>
    <scope>NUCLEOTIDE SEQUENCE</scope>
    <source>
        <strain evidence="2">CBS 109.77</strain>
    </source>
</reference>
<keyword evidence="1" id="KW-0472">Membrane</keyword>
<dbReference type="GO" id="GO:0016740">
    <property type="term" value="F:transferase activity"/>
    <property type="evidence" value="ECO:0007669"/>
    <property type="project" value="UniProtKB-KW"/>
</dbReference>
<feature type="non-terminal residue" evidence="2">
    <location>
        <position position="1"/>
    </location>
</feature>
<dbReference type="Pfam" id="PF11735">
    <property type="entry name" value="CAP59_mtransfer"/>
    <property type="match status" value="1"/>
</dbReference>
<feature type="transmembrane region" description="Helical" evidence="1">
    <location>
        <begin position="25"/>
        <end position="47"/>
    </location>
</feature>
<keyword evidence="3" id="KW-1185">Reference proteome</keyword>
<dbReference type="InterPro" id="IPR021047">
    <property type="entry name" value="Mannosyltransferase_CMT1"/>
</dbReference>
<dbReference type="PANTHER" id="PTHR34144">
    <property type="entry name" value="CHROMOSOME 8, WHOLE GENOME SHOTGUN SEQUENCE"/>
    <property type="match status" value="1"/>
</dbReference>
<dbReference type="Proteomes" id="UP000799757">
    <property type="component" value="Unassembled WGS sequence"/>
</dbReference>
<sequence>HLSSLSALTHSFTPRRRLRSVPRTIYWSVFFLPYFIVFLVLFMGIVFPSYTHRPAHYNELRQLSRKSTLPGRANSRNEKVFIAASIYEKNGELTSGAWGKSVLDLVDLLGPANVYLSVYENDPDALTRKSLLKFKKGVTCNSSITIEDFDMSTLPRITLPSGETRIKRIAFLAEVRNRALAPIDKAGVQFDRILYINDVNFDPIEAAQLLFSTNVDSTGRANYGAACAVDFINPFKFYDRFATRDLDGFDMGIPFYPWFTSGGTATSRNDVLAGSDAVRVRSCWGGMTAFEAKWFQDQAPFDRDSSSTQTPSSSPNPNLNLAPLRFRYSEDIYWEASECCLVNGDLQYRRSGVGMPADSGIYMNPFIRVAYDTTTLSWLSFTRRPERLYSLIHNMLNPLVGFPHNNPRRTEEPGETIKETVWKFDDPVAAFKPDSTNEQRSGHAVEASRIVEPGGFCGGRFLLVMHETPEHGKGKWGKINLPGPPA</sequence>
<evidence type="ECO:0000313" key="2">
    <source>
        <dbReference type="EMBL" id="KAF2785856.1"/>
    </source>
</evidence>
<name>A0A6A6WP49_9PLEO</name>
<evidence type="ECO:0000313" key="3">
    <source>
        <dbReference type="Proteomes" id="UP000799757"/>
    </source>
</evidence>
<organism evidence="2 3">
    <name type="scientific">Melanomma pulvis-pyrius CBS 109.77</name>
    <dbReference type="NCBI Taxonomy" id="1314802"/>
    <lineage>
        <taxon>Eukaryota</taxon>
        <taxon>Fungi</taxon>
        <taxon>Dikarya</taxon>
        <taxon>Ascomycota</taxon>
        <taxon>Pezizomycotina</taxon>
        <taxon>Dothideomycetes</taxon>
        <taxon>Pleosporomycetidae</taxon>
        <taxon>Pleosporales</taxon>
        <taxon>Melanommataceae</taxon>
        <taxon>Melanomma</taxon>
    </lineage>
</organism>
<proteinExistence type="predicted"/>
<keyword evidence="1" id="KW-1133">Transmembrane helix</keyword>
<dbReference type="EMBL" id="MU002636">
    <property type="protein sequence ID" value="KAF2785856.1"/>
    <property type="molecule type" value="Genomic_DNA"/>
</dbReference>
<accession>A0A6A6WP49</accession>
<keyword evidence="1" id="KW-0812">Transmembrane</keyword>
<protein>
    <submittedName>
        <fullName evidence="2">Glycosyltransferase family 69 protein</fullName>
    </submittedName>
</protein>
<keyword evidence="2" id="KW-0808">Transferase</keyword>